<sequence length="60" mass="6743">HSSHYLLQQNADLLPSFSNPPTQPYNFNSIPPKANVPVLSVPSNQWNENLSKLNDKTRPS</sequence>
<evidence type="ECO:0000313" key="2">
    <source>
        <dbReference type="EMBL" id="CAF4537763.1"/>
    </source>
</evidence>
<organism evidence="2 3">
    <name type="scientific">Rotaria magnacalcarata</name>
    <dbReference type="NCBI Taxonomy" id="392030"/>
    <lineage>
        <taxon>Eukaryota</taxon>
        <taxon>Metazoa</taxon>
        <taxon>Spiralia</taxon>
        <taxon>Gnathifera</taxon>
        <taxon>Rotifera</taxon>
        <taxon>Eurotatoria</taxon>
        <taxon>Bdelloidea</taxon>
        <taxon>Philodinida</taxon>
        <taxon>Philodinidae</taxon>
        <taxon>Rotaria</taxon>
    </lineage>
</organism>
<dbReference type="Proteomes" id="UP000681720">
    <property type="component" value="Unassembled WGS sequence"/>
</dbReference>
<feature type="non-terminal residue" evidence="2">
    <location>
        <position position="1"/>
    </location>
</feature>
<name>A0A8S2YBS8_9BILA</name>
<accession>A0A8S2YBS8</accession>
<dbReference type="EMBL" id="CAJOBJ010089927">
    <property type="protein sequence ID" value="CAF4537763.1"/>
    <property type="molecule type" value="Genomic_DNA"/>
</dbReference>
<evidence type="ECO:0000313" key="3">
    <source>
        <dbReference type="Proteomes" id="UP000681720"/>
    </source>
</evidence>
<feature type="non-terminal residue" evidence="2">
    <location>
        <position position="60"/>
    </location>
</feature>
<dbReference type="AlphaFoldDB" id="A0A8S2YBS8"/>
<protein>
    <submittedName>
        <fullName evidence="2">Uncharacterized protein</fullName>
    </submittedName>
</protein>
<evidence type="ECO:0000256" key="1">
    <source>
        <dbReference type="SAM" id="MobiDB-lite"/>
    </source>
</evidence>
<gene>
    <name evidence="2" type="ORF">GIL414_LOCUS36286</name>
</gene>
<feature type="region of interest" description="Disordered" evidence="1">
    <location>
        <begin position="1"/>
        <end position="29"/>
    </location>
</feature>
<comment type="caution">
    <text evidence="2">The sequence shown here is derived from an EMBL/GenBank/DDBJ whole genome shotgun (WGS) entry which is preliminary data.</text>
</comment>
<proteinExistence type="predicted"/>
<reference evidence="2" key="1">
    <citation type="submission" date="2021-02" db="EMBL/GenBank/DDBJ databases">
        <authorList>
            <person name="Nowell W R."/>
        </authorList>
    </citation>
    <scope>NUCLEOTIDE SEQUENCE</scope>
</reference>